<dbReference type="VEuPathDB" id="FungiDB:JI435_100090"/>
<dbReference type="AlphaFoldDB" id="A0A7U2FDG3"/>
<protein>
    <submittedName>
        <fullName evidence="2">Uncharacterized protein</fullName>
    </submittedName>
</protein>
<reference evidence="3" key="1">
    <citation type="journal article" date="2021" name="BMC Genomics">
        <title>Chromosome-level genome assembly and manually-curated proteome of model necrotroph Parastagonospora nodorum Sn15 reveals a genome-wide trove of candidate effector homologs, and redundancy of virulence-related functions within an accessory chromosome.</title>
        <authorList>
            <person name="Bertazzoni S."/>
            <person name="Jones D.A.B."/>
            <person name="Phan H.T."/>
            <person name="Tan K.-C."/>
            <person name="Hane J.K."/>
        </authorList>
    </citation>
    <scope>NUCLEOTIDE SEQUENCE [LARGE SCALE GENOMIC DNA]</scope>
    <source>
        <strain evidence="3">SN15 / ATCC MYA-4574 / FGSC 10173)</strain>
    </source>
</reference>
<evidence type="ECO:0000256" key="1">
    <source>
        <dbReference type="SAM" id="SignalP"/>
    </source>
</evidence>
<dbReference type="OrthoDB" id="3776815at2759"/>
<dbReference type="EMBL" id="CP069037">
    <property type="protein sequence ID" value="QRD03240.1"/>
    <property type="molecule type" value="Genomic_DNA"/>
</dbReference>
<organism evidence="2 3">
    <name type="scientific">Phaeosphaeria nodorum (strain SN15 / ATCC MYA-4574 / FGSC 10173)</name>
    <name type="common">Glume blotch fungus</name>
    <name type="synonym">Parastagonospora nodorum</name>
    <dbReference type="NCBI Taxonomy" id="321614"/>
    <lineage>
        <taxon>Eukaryota</taxon>
        <taxon>Fungi</taxon>
        <taxon>Dikarya</taxon>
        <taxon>Ascomycota</taxon>
        <taxon>Pezizomycotina</taxon>
        <taxon>Dothideomycetes</taxon>
        <taxon>Pleosporomycetidae</taxon>
        <taxon>Pleosporales</taxon>
        <taxon>Pleosporineae</taxon>
        <taxon>Phaeosphaeriaceae</taxon>
        <taxon>Parastagonospora</taxon>
    </lineage>
</organism>
<keyword evidence="1" id="KW-0732">Signal</keyword>
<proteinExistence type="predicted"/>
<keyword evidence="3" id="KW-1185">Reference proteome</keyword>
<evidence type="ECO:0000313" key="2">
    <source>
        <dbReference type="EMBL" id="QRD03240.1"/>
    </source>
</evidence>
<gene>
    <name evidence="2" type="ORF">JI435_100090</name>
</gene>
<dbReference type="Proteomes" id="UP000663193">
    <property type="component" value="Chromosome 15"/>
</dbReference>
<sequence length="262" mass="27551">MLSLISALCLVQTASAQITTSFPYYKTAWGSDKVGFYGSVISVKDSHTAIRLEFDNGTSSDTPGYFYPDDQQFTIGPNMFETRVRLGSESFADNGTDKMDVVDHCDIPESPADAAPNCTASAGPWIARGWQCDSTATSSTSYSTYTNTFSGRLSYSAGVETITRTFIFGPWTKGFPTWCSISEFVPSSGLQWPVSAKREDIGTFQLVITAGQEKLSATPAVSASVSSATPTGAGAGSSGATVPMKTVAPVIAGLGAAVAIFL</sequence>
<feature type="signal peptide" evidence="1">
    <location>
        <begin position="1"/>
        <end position="16"/>
    </location>
</feature>
<feature type="chain" id="PRO_5030521653" evidence="1">
    <location>
        <begin position="17"/>
        <end position="262"/>
    </location>
</feature>
<evidence type="ECO:0000313" key="3">
    <source>
        <dbReference type="Proteomes" id="UP000663193"/>
    </source>
</evidence>
<name>A0A7U2FDG3_PHANO</name>
<accession>A0A7U2FDG3</accession>